<comment type="caution">
    <text evidence="2">The sequence shown here is derived from an EMBL/GenBank/DDBJ whole genome shotgun (WGS) entry which is preliminary data.</text>
</comment>
<feature type="chain" id="PRO_5039696691" evidence="1">
    <location>
        <begin position="24"/>
        <end position="85"/>
    </location>
</feature>
<proteinExistence type="predicted"/>
<reference evidence="2 3" key="1">
    <citation type="submission" date="2018-10" db="EMBL/GenBank/DDBJ databases">
        <title>Genomic Encyclopedia of Archaeal and Bacterial Type Strains, Phase II (KMG-II): from individual species to whole genera.</title>
        <authorList>
            <person name="Goeker M."/>
        </authorList>
    </citation>
    <scope>NUCLEOTIDE SEQUENCE [LARGE SCALE GENOMIC DNA]</scope>
    <source>
        <strain evidence="2 3">DSM 14954</strain>
    </source>
</reference>
<dbReference type="EMBL" id="RBIL01000002">
    <property type="protein sequence ID" value="RKQ86833.1"/>
    <property type="molecule type" value="Genomic_DNA"/>
</dbReference>
<keyword evidence="3" id="KW-1185">Reference proteome</keyword>
<protein>
    <submittedName>
        <fullName evidence="2">Uncharacterized protein</fullName>
    </submittedName>
</protein>
<feature type="signal peptide" evidence="1">
    <location>
        <begin position="1"/>
        <end position="23"/>
    </location>
</feature>
<dbReference type="AlphaFoldDB" id="A0A660L4J0"/>
<keyword evidence="1" id="KW-0732">Signal</keyword>
<dbReference type="Proteomes" id="UP000278962">
    <property type="component" value="Unassembled WGS sequence"/>
</dbReference>
<name>A0A660L4J0_9ACTN</name>
<sequence>MSRTLKRSVAVATLSAVAALAPAAGAGAQATSPPLTFVPPKVGSITVVIGPVIIGGRVMSPGINLTLTPAAIPTFTLPAFEWPRR</sequence>
<gene>
    <name evidence="2" type="ORF">C8N24_4848</name>
</gene>
<evidence type="ECO:0000256" key="1">
    <source>
        <dbReference type="SAM" id="SignalP"/>
    </source>
</evidence>
<organism evidence="2 3">
    <name type="scientific">Solirubrobacter pauli</name>
    <dbReference type="NCBI Taxonomy" id="166793"/>
    <lineage>
        <taxon>Bacteria</taxon>
        <taxon>Bacillati</taxon>
        <taxon>Actinomycetota</taxon>
        <taxon>Thermoleophilia</taxon>
        <taxon>Solirubrobacterales</taxon>
        <taxon>Solirubrobacteraceae</taxon>
        <taxon>Solirubrobacter</taxon>
    </lineage>
</organism>
<dbReference type="RefSeq" id="WP_121254902.1">
    <property type="nucleotide sequence ID" value="NZ_RBIL01000002.1"/>
</dbReference>
<evidence type="ECO:0000313" key="3">
    <source>
        <dbReference type="Proteomes" id="UP000278962"/>
    </source>
</evidence>
<evidence type="ECO:0000313" key="2">
    <source>
        <dbReference type="EMBL" id="RKQ86833.1"/>
    </source>
</evidence>
<accession>A0A660L4J0</accession>